<reference evidence="2 3" key="2">
    <citation type="submission" date="2018-06" db="EMBL/GenBank/DDBJ databases">
        <title>Metagenomic assembly of (sub)arctic Cyanobacteria and their associated microbiome from non-axenic cultures.</title>
        <authorList>
            <person name="Baurain D."/>
        </authorList>
    </citation>
    <scope>NUCLEOTIDE SEQUENCE [LARGE SCALE GENOMIC DNA]</scope>
    <source>
        <strain evidence="2">ULC027bin1</strain>
    </source>
</reference>
<organism evidence="2 3">
    <name type="scientific">Phormidesmis priestleyi</name>
    <dbReference type="NCBI Taxonomy" id="268141"/>
    <lineage>
        <taxon>Bacteria</taxon>
        <taxon>Bacillati</taxon>
        <taxon>Cyanobacteriota</taxon>
        <taxon>Cyanophyceae</taxon>
        <taxon>Leptolyngbyales</taxon>
        <taxon>Leptolyngbyaceae</taxon>
        <taxon>Phormidesmis</taxon>
    </lineage>
</organism>
<comment type="caution">
    <text evidence="2">The sequence shown here is derived from an EMBL/GenBank/DDBJ whole genome shotgun (WGS) entry which is preliminary data.</text>
</comment>
<reference evidence="3" key="1">
    <citation type="submission" date="2018-04" db="EMBL/GenBank/DDBJ databases">
        <authorList>
            <person name="Cornet L."/>
        </authorList>
    </citation>
    <scope>NUCLEOTIDE SEQUENCE [LARGE SCALE GENOMIC DNA]</scope>
</reference>
<feature type="domain" description="Amidase" evidence="1">
    <location>
        <begin position="61"/>
        <end position="505"/>
    </location>
</feature>
<protein>
    <submittedName>
        <fullName evidence="2">Amidase</fullName>
        <ecNumber evidence="2">3.5.1.4</ecNumber>
    </submittedName>
</protein>
<dbReference type="EMBL" id="QBMP01000109">
    <property type="protein sequence ID" value="PZO54773.1"/>
    <property type="molecule type" value="Genomic_DNA"/>
</dbReference>
<dbReference type="GO" id="GO:0004040">
    <property type="term" value="F:amidase activity"/>
    <property type="evidence" value="ECO:0007669"/>
    <property type="project" value="UniProtKB-EC"/>
</dbReference>
<name>A0A2W4XC08_9CYAN</name>
<evidence type="ECO:0000259" key="1">
    <source>
        <dbReference type="Pfam" id="PF01425"/>
    </source>
</evidence>
<evidence type="ECO:0000313" key="2">
    <source>
        <dbReference type="EMBL" id="PZO54773.1"/>
    </source>
</evidence>
<dbReference type="Gene3D" id="3.90.1300.10">
    <property type="entry name" value="Amidase signature (AS) domain"/>
    <property type="match status" value="1"/>
</dbReference>
<keyword evidence="2" id="KW-0378">Hydrolase</keyword>
<dbReference type="InterPro" id="IPR036928">
    <property type="entry name" value="AS_sf"/>
</dbReference>
<sequence length="567" mass="59257">MPKRNTVQQFFAVAASSAIAVTLPILLFPATALAAVFTLENASVKSINDAFSAGALSSSSLTQLYLNRIDAYEGQLNNFIYVNPNALAEAETLDKERQLSGPRSPLHGIPVLLKDNIDTFDMPTTAGSVALAGSVSPDDAFITSLLRDAGAVILGKGSLTEFANFLANGMPAGYSSLNGYTFNPYNPFPLLGGDGRPILSPGGSSSGPAAAVAASLVPLSVGTETSGSILSPANQNSIVGIKPTVGLISRDGIIPIAASQDTAGPFGKTVEDVAYLLGALTGVDPNDSATATSAGLFFKDYTQFLDKNALNGARIGVPKEFFWTPLSPEQIAITEEALATIQSLGAELVFEEVSTIDELTGFSSSVLTYEFKRDLNAYLASLGPDAPVKTLAEVLAFNEANAAIALKYGQARAAAAEEKDLSPGSADTLQYLADRETDLRLAKEQGLDAYIDTYDLDAVLFPATRGASIGAKAGYPSIIVPGGYLPDQTPYGITFLAKAYQEPTLIGLGYAYEQASLKRVSPTLFPALAGETIEYESVPEPSVTAALVVLGTVLIGVRISKRQAVVI</sequence>
<dbReference type="InterPro" id="IPR023631">
    <property type="entry name" value="Amidase_dom"/>
</dbReference>
<dbReference type="PANTHER" id="PTHR42678:SF34">
    <property type="entry name" value="OS04G0183300 PROTEIN"/>
    <property type="match status" value="1"/>
</dbReference>
<dbReference type="SUPFAM" id="SSF75304">
    <property type="entry name" value="Amidase signature (AS) enzymes"/>
    <property type="match status" value="1"/>
</dbReference>
<evidence type="ECO:0000313" key="3">
    <source>
        <dbReference type="Proteomes" id="UP000249794"/>
    </source>
</evidence>
<dbReference type="Pfam" id="PF01425">
    <property type="entry name" value="Amidase"/>
    <property type="match status" value="1"/>
</dbReference>
<dbReference type="EC" id="3.5.1.4" evidence="2"/>
<dbReference type="AlphaFoldDB" id="A0A2W4XC08"/>
<accession>A0A2W4XC08</accession>
<proteinExistence type="predicted"/>
<dbReference type="NCBIfam" id="NF005300">
    <property type="entry name" value="PRK06828.1"/>
    <property type="match status" value="1"/>
</dbReference>
<dbReference type="PANTHER" id="PTHR42678">
    <property type="entry name" value="AMIDASE"/>
    <property type="match status" value="1"/>
</dbReference>
<dbReference type="Proteomes" id="UP000249794">
    <property type="component" value="Unassembled WGS sequence"/>
</dbReference>
<gene>
    <name evidence="2" type="ORF">DCF15_11435</name>
</gene>